<protein>
    <recommendedName>
        <fullName evidence="5">PHD-type domain-containing protein</fullName>
    </recommendedName>
</protein>
<keyword evidence="2 4" id="KW-0863">Zinc-finger</keyword>
<dbReference type="InterPro" id="IPR013083">
    <property type="entry name" value="Znf_RING/FYVE/PHD"/>
</dbReference>
<evidence type="ECO:0000313" key="6">
    <source>
        <dbReference type="EMBL" id="RZF39372.1"/>
    </source>
</evidence>
<dbReference type="CDD" id="cd15489">
    <property type="entry name" value="PHD_SF"/>
    <property type="match status" value="1"/>
</dbReference>
<accession>A0A482X162</accession>
<evidence type="ECO:0000256" key="4">
    <source>
        <dbReference type="PROSITE-ProRule" id="PRU00146"/>
    </source>
</evidence>
<dbReference type="InterPro" id="IPR019786">
    <property type="entry name" value="Zinc_finger_PHD-type_CS"/>
</dbReference>
<dbReference type="Pfam" id="PF00628">
    <property type="entry name" value="PHD"/>
    <property type="match status" value="1"/>
</dbReference>
<dbReference type="OrthoDB" id="6751056at2759"/>
<organism evidence="6 7">
    <name type="scientific">Laodelphax striatellus</name>
    <name type="common">Small brown planthopper</name>
    <name type="synonym">Delphax striatella</name>
    <dbReference type="NCBI Taxonomy" id="195883"/>
    <lineage>
        <taxon>Eukaryota</taxon>
        <taxon>Metazoa</taxon>
        <taxon>Ecdysozoa</taxon>
        <taxon>Arthropoda</taxon>
        <taxon>Hexapoda</taxon>
        <taxon>Insecta</taxon>
        <taxon>Pterygota</taxon>
        <taxon>Neoptera</taxon>
        <taxon>Paraneoptera</taxon>
        <taxon>Hemiptera</taxon>
        <taxon>Auchenorrhyncha</taxon>
        <taxon>Fulgoroidea</taxon>
        <taxon>Delphacidae</taxon>
        <taxon>Criomorphinae</taxon>
        <taxon>Laodelphax</taxon>
    </lineage>
</organism>
<reference evidence="6 7" key="1">
    <citation type="journal article" date="2017" name="Gigascience">
        <title>Genome sequence of the small brown planthopper, Laodelphax striatellus.</title>
        <authorList>
            <person name="Zhu J."/>
            <person name="Jiang F."/>
            <person name="Wang X."/>
            <person name="Yang P."/>
            <person name="Bao Y."/>
            <person name="Zhao W."/>
            <person name="Wang W."/>
            <person name="Lu H."/>
            <person name="Wang Q."/>
            <person name="Cui N."/>
            <person name="Li J."/>
            <person name="Chen X."/>
            <person name="Luo L."/>
            <person name="Yu J."/>
            <person name="Kang L."/>
            <person name="Cui F."/>
        </authorList>
    </citation>
    <scope>NUCLEOTIDE SEQUENCE [LARGE SCALE GENOMIC DNA]</scope>
    <source>
        <strain evidence="6">Lst14</strain>
    </source>
</reference>
<dbReference type="SMART" id="SM00249">
    <property type="entry name" value="PHD"/>
    <property type="match status" value="1"/>
</dbReference>
<feature type="domain" description="PHD-type" evidence="5">
    <location>
        <begin position="1"/>
        <end position="56"/>
    </location>
</feature>
<evidence type="ECO:0000256" key="1">
    <source>
        <dbReference type="ARBA" id="ARBA00022723"/>
    </source>
</evidence>
<proteinExistence type="predicted"/>
<keyword evidence="1" id="KW-0479">Metal-binding</keyword>
<dbReference type="EMBL" id="QKKF02019844">
    <property type="protein sequence ID" value="RZF39372.1"/>
    <property type="molecule type" value="Genomic_DNA"/>
</dbReference>
<dbReference type="InParanoid" id="A0A482X162"/>
<dbReference type="InterPro" id="IPR019787">
    <property type="entry name" value="Znf_PHD-finger"/>
</dbReference>
<evidence type="ECO:0000256" key="2">
    <source>
        <dbReference type="ARBA" id="ARBA00022771"/>
    </source>
</evidence>
<dbReference type="InterPro" id="IPR011011">
    <property type="entry name" value="Znf_FYVE_PHD"/>
</dbReference>
<evidence type="ECO:0000256" key="3">
    <source>
        <dbReference type="ARBA" id="ARBA00022833"/>
    </source>
</evidence>
<sequence>MSCKICFKSVRSGQNKVACGVCSALVHTTCAGLNTNDVKIMTENNRIWRCTDCNLERSKSMSDVTPVSNDSSLSLVDVISLLKGMREDQKKMEIDLGNSLEACHADLFIYEKNDKELGGEKVQCQENRENS</sequence>
<dbReference type="InterPro" id="IPR001965">
    <property type="entry name" value="Znf_PHD"/>
</dbReference>
<keyword evidence="7" id="KW-1185">Reference proteome</keyword>
<dbReference type="SMR" id="A0A482X162"/>
<keyword evidence="3" id="KW-0862">Zinc</keyword>
<comment type="caution">
    <text evidence="6">The sequence shown here is derived from an EMBL/GenBank/DDBJ whole genome shotgun (WGS) entry which is preliminary data.</text>
</comment>
<dbReference type="GO" id="GO:0008270">
    <property type="term" value="F:zinc ion binding"/>
    <property type="evidence" value="ECO:0007669"/>
    <property type="project" value="UniProtKB-KW"/>
</dbReference>
<gene>
    <name evidence="6" type="ORF">LSTR_LSTR000893</name>
</gene>
<evidence type="ECO:0000313" key="7">
    <source>
        <dbReference type="Proteomes" id="UP000291343"/>
    </source>
</evidence>
<dbReference type="PROSITE" id="PS50016">
    <property type="entry name" value="ZF_PHD_2"/>
    <property type="match status" value="1"/>
</dbReference>
<dbReference type="PROSITE" id="PS01359">
    <property type="entry name" value="ZF_PHD_1"/>
    <property type="match status" value="1"/>
</dbReference>
<dbReference type="Proteomes" id="UP000291343">
    <property type="component" value="Unassembled WGS sequence"/>
</dbReference>
<dbReference type="AlphaFoldDB" id="A0A482X162"/>
<dbReference type="Gene3D" id="3.30.40.10">
    <property type="entry name" value="Zinc/RING finger domain, C3HC4 (zinc finger)"/>
    <property type="match status" value="1"/>
</dbReference>
<evidence type="ECO:0000259" key="5">
    <source>
        <dbReference type="PROSITE" id="PS50016"/>
    </source>
</evidence>
<dbReference type="SUPFAM" id="SSF57903">
    <property type="entry name" value="FYVE/PHD zinc finger"/>
    <property type="match status" value="1"/>
</dbReference>
<name>A0A482X162_LAOST</name>